<evidence type="ECO:0000313" key="3">
    <source>
        <dbReference type="Proteomes" id="UP000245263"/>
    </source>
</evidence>
<gene>
    <name evidence="2" type="ORF">LPTSP3_g04220</name>
</gene>
<accession>A0ABN6K986</accession>
<sequence length="78" mass="8533">MGDLYFSFTVVAGGGVAVVVGSSALKERVQISSAHRRVTLEKESGEGICLGFIYLQNYKIRQFVLSKNINLDKVIVLV</sequence>
<organism evidence="2 3">
    <name type="scientific">Leptospira kobayashii</name>
    <dbReference type="NCBI Taxonomy" id="1917830"/>
    <lineage>
        <taxon>Bacteria</taxon>
        <taxon>Pseudomonadati</taxon>
        <taxon>Spirochaetota</taxon>
        <taxon>Spirochaetia</taxon>
        <taxon>Leptospirales</taxon>
        <taxon>Leptospiraceae</taxon>
        <taxon>Leptospira</taxon>
    </lineage>
</organism>
<protein>
    <submittedName>
        <fullName evidence="2">Uncharacterized protein</fullName>
    </submittedName>
</protein>
<evidence type="ECO:0000313" key="2">
    <source>
        <dbReference type="EMBL" id="BDA77492.1"/>
    </source>
</evidence>
<evidence type="ECO:0000256" key="1">
    <source>
        <dbReference type="SAM" id="Phobius"/>
    </source>
</evidence>
<keyword evidence="1" id="KW-1133">Transmembrane helix</keyword>
<dbReference type="Proteomes" id="UP000245263">
    <property type="component" value="Chromosome 1"/>
</dbReference>
<name>A0ABN6K986_9LEPT</name>
<dbReference type="EMBL" id="AP025028">
    <property type="protein sequence ID" value="BDA77492.1"/>
    <property type="molecule type" value="Genomic_DNA"/>
</dbReference>
<keyword evidence="1" id="KW-0472">Membrane</keyword>
<feature type="transmembrane region" description="Helical" evidence="1">
    <location>
        <begin position="6"/>
        <end position="25"/>
    </location>
</feature>
<keyword evidence="1" id="KW-0812">Transmembrane</keyword>
<proteinExistence type="predicted"/>
<reference evidence="2 3" key="1">
    <citation type="submission" date="2021-08" db="EMBL/GenBank/DDBJ databases">
        <title>Complete genome sequence of Leptospira kobayashii strain E30.</title>
        <authorList>
            <person name="Nakao R."/>
            <person name="Nakamura S."/>
            <person name="Masuzawa T."/>
            <person name="Koizumi N."/>
        </authorList>
    </citation>
    <scope>NUCLEOTIDE SEQUENCE [LARGE SCALE GENOMIC DNA]</scope>
    <source>
        <strain evidence="2 3">E30</strain>
    </source>
</reference>
<keyword evidence="3" id="KW-1185">Reference proteome</keyword>